<reference evidence="9 10" key="1">
    <citation type="submission" date="2017-09" db="EMBL/GenBank/DDBJ databases">
        <title>Depth-based differentiation of microbial function through sediment-hosted aquifers and enrichment of novel symbionts in the deep terrestrial subsurface.</title>
        <authorList>
            <person name="Probst A.J."/>
            <person name="Ladd B."/>
            <person name="Jarett J.K."/>
            <person name="Geller-Mcgrath D.E."/>
            <person name="Sieber C.M."/>
            <person name="Emerson J.B."/>
            <person name="Anantharaman K."/>
            <person name="Thomas B.C."/>
            <person name="Malmstrom R."/>
            <person name="Stieglmeier M."/>
            <person name="Klingl A."/>
            <person name="Woyke T."/>
            <person name="Ryan C.M."/>
            <person name="Banfield J.F."/>
        </authorList>
    </citation>
    <scope>NUCLEOTIDE SEQUENCE [LARGE SCALE GENOMIC DNA]</scope>
    <source>
        <strain evidence="9">CG11_big_fil_rev_8_21_14_0_20_45_26</strain>
    </source>
</reference>
<dbReference type="GO" id="GO:0009360">
    <property type="term" value="C:DNA polymerase III complex"/>
    <property type="evidence" value="ECO:0007669"/>
    <property type="project" value="InterPro"/>
</dbReference>
<evidence type="ECO:0000313" key="10">
    <source>
        <dbReference type="Proteomes" id="UP000230859"/>
    </source>
</evidence>
<feature type="domain" description="DNA polymerase III delta subunit C-terminal" evidence="8">
    <location>
        <begin position="208"/>
        <end position="314"/>
    </location>
</feature>
<sequence>MDKQNQFLFRLLKRQLMSVRRPGGYLFTGCDHARKIQIAKAVAKAIHDQSGAIFGRPDTADAKRMEAMNHPDVHWYGLDEEERSIKIETIRELQNWLSLKPYEAQNKVFILAGAHRLTREAQNALLKSLEEPPADTLFIVMTEKKSDLLDTVVSRLIEFKISAADENGLVKNLTDKGVQGREAIFLARFSGGNSLAAHQMADDLVFKKKNNFLNAILSDPVTAFDRLAGQTRPEVLEHLNFLMTWLRDAACLTLTDQPASVIHEDQGTALKEFASRFSAEQLFELFDEVLVSCRALEGNANQKLVLARLQVKWHKHHRQTAGVRV</sequence>
<dbReference type="Proteomes" id="UP000230859">
    <property type="component" value="Unassembled WGS sequence"/>
</dbReference>
<organism evidence="9 10">
    <name type="scientific">Candidatus Abzuiibacterium crystallinum</name>
    <dbReference type="NCBI Taxonomy" id="1974748"/>
    <lineage>
        <taxon>Bacteria</taxon>
        <taxon>Pseudomonadati</taxon>
        <taxon>Candidatus Omnitrophota</taxon>
        <taxon>Candidatus Abzuiibacterium</taxon>
    </lineage>
</organism>
<protein>
    <recommendedName>
        <fullName evidence="2">DNA polymerase III subunit delta'</fullName>
        <ecNumber evidence="1">2.7.7.7</ecNumber>
    </recommendedName>
</protein>
<keyword evidence="3" id="KW-0808">Transferase</keyword>
<evidence type="ECO:0000259" key="8">
    <source>
        <dbReference type="Pfam" id="PF09115"/>
    </source>
</evidence>
<dbReference type="EMBL" id="PCVY01000046">
    <property type="protein sequence ID" value="PIQ86333.1"/>
    <property type="molecule type" value="Genomic_DNA"/>
</dbReference>
<evidence type="ECO:0000256" key="6">
    <source>
        <dbReference type="ARBA" id="ARBA00022932"/>
    </source>
</evidence>
<evidence type="ECO:0000256" key="3">
    <source>
        <dbReference type="ARBA" id="ARBA00022679"/>
    </source>
</evidence>
<evidence type="ECO:0000313" key="9">
    <source>
        <dbReference type="EMBL" id="PIQ86333.1"/>
    </source>
</evidence>
<evidence type="ECO:0000256" key="7">
    <source>
        <dbReference type="ARBA" id="ARBA00049244"/>
    </source>
</evidence>
<dbReference type="InterPro" id="IPR050238">
    <property type="entry name" value="DNA_Rep/Repair_Clamp_Loader"/>
</dbReference>
<evidence type="ECO:0000256" key="2">
    <source>
        <dbReference type="ARBA" id="ARBA00014363"/>
    </source>
</evidence>
<dbReference type="AlphaFoldDB" id="A0A2H0LPH3"/>
<dbReference type="GO" id="GO:0003677">
    <property type="term" value="F:DNA binding"/>
    <property type="evidence" value="ECO:0007669"/>
    <property type="project" value="InterPro"/>
</dbReference>
<evidence type="ECO:0000256" key="1">
    <source>
        <dbReference type="ARBA" id="ARBA00012417"/>
    </source>
</evidence>
<dbReference type="Pfam" id="PF09115">
    <property type="entry name" value="DNApol3-delta_C"/>
    <property type="match status" value="1"/>
</dbReference>
<proteinExistence type="predicted"/>
<dbReference type="InterPro" id="IPR015199">
    <property type="entry name" value="DNA_pol_III_delta_C"/>
</dbReference>
<dbReference type="SUPFAM" id="SSF52540">
    <property type="entry name" value="P-loop containing nucleoside triphosphate hydrolases"/>
    <property type="match status" value="1"/>
</dbReference>
<keyword evidence="5" id="KW-0235">DNA replication</keyword>
<comment type="caution">
    <text evidence="9">The sequence shown here is derived from an EMBL/GenBank/DDBJ whole genome shotgun (WGS) entry which is preliminary data.</text>
</comment>
<gene>
    <name evidence="9" type="ORF">COV74_05105</name>
</gene>
<evidence type="ECO:0000256" key="4">
    <source>
        <dbReference type="ARBA" id="ARBA00022695"/>
    </source>
</evidence>
<dbReference type="InterPro" id="IPR027417">
    <property type="entry name" value="P-loop_NTPase"/>
</dbReference>
<keyword evidence="4" id="KW-0548">Nucleotidyltransferase</keyword>
<dbReference type="GO" id="GO:0006261">
    <property type="term" value="P:DNA-templated DNA replication"/>
    <property type="evidence" value="ECO:0007669"/>
    <property type="project" value="TreeGrafter"/>
</dbReference>
<dbReference type="GO" id="GO:0003887">
    <property type="term" value="F:DNA-directed DNA polymerase activity"/>
    <property type="evidence" value="ECO:0007669"/>
    <property type="project" value="UniProtKB-KW"/>
</dbReference>
<dbReference type="Gene3D" id="3.40.50.300">
    <property type="entry name" value="P-loop containing nucleotide triphosphate hydrolases"/>
    <property type="match status" value="1"/>
</dbReference>
<dbReference type="Pfam" id="PF13177">
    <property type="entry name" value="DNA_pol3_delta2"/>
    <property type="match status" value="1"/>
</dbReference>
<comment type="catalytic activity">
    <reaction evidence="7">
        <text>DNA(n) + a 2'-deoxyribonucleoside 5'-triphosphate = DNA(n+1) + diphosphate</text>
        <dbReference type="Rhea" id="RHEA:22508"/>
        <dbReference type="Rhea" id="RHEA-COMP:17339"/>
        <dbReference type="Rhea" id="RHEA-COMP:17340"/>
        <dbReference type="ChEBI" id="CHEBI:33019"/>
        <dbReference type="ChEBI" id="CHEBI:61560"/>
        <dbReference type="ChEBI" id="CHEBI:173112"/>
        <dbReference type="EC" id="2.7.7.7"/>
    </reaction>
</comment>
<dbReference type="PANTHER" id="PTHR11669">
    <property type="entry name" value="REPLICATION FACTOR C / DNA POLYMERASE III GAMMA-TAU SUBUNIT"/>
    <property type="match status" value="1"/>
</dbReference>
<evidence type="ECO:0000256" key="5">
    <source>
        <dbReference type="ARBA" id="ARBA00022705"/>
    </source>
</evidence>
<keyword evidence="6" id="KW-0239">DNA-directed DNA polymerase</keyword>
<name>A0A2H0LPH3_9BACT</name>
<dbReference type="PANTHER" id="PTHR11669:SF8">
    <property type="entry name" value="DNA POLYMERASE III SUBUNIT DELTA"/>
    <property type="match status" value="1"/>
</dbReference>
<dbReference type="Gene3D" id="1.20.272.10">
    <property type="match status" value="1"/>
</dbReference>
<accession>A0A2H0LPH3</accession>
<dbReference type="EC" id="2.7.7.7" evidence="1"/>